<name>C8XAY8_NAKMY</name>
<evidence type="ECO:0000256" key="4">
    <source>
        <dbReference type="ARBA" id="ARBA00022723"/>
    </source>
</evidence>
<proteinExistence type="inferred from homology"/>
<keyword evidence="9" id="KW-0051">Antiviral defense</keyword>
<dbReference type="GO" id="GO:0004518">
    <property type="term" value="F:nuclease activity"/>
    <property type="evidence" value="ECO:0007669"/>
    <property type="project" value="UniProtKB-KW"/>
</dbReference>
<comment type="similarity">
    <text evidence="2">In the central section; belongs to the CRISPR-associated helicase Cas3 family.</text>
</comment>
<dbReference type="Gene3D" id="3.40.50.300">
    <property type="entry name" value="P-loop containing nucleotide triphosphate hydrolases"/>
    <property type="match status" value="2"/>
</dbReference>
<keyword evidence="3" id="KW-0540">Nuclease</keyword>
<keyword evidence="5" id="KW-0547">Nucleotide-binding</keyword>
<protein>
    <submittedName>
        <fullName evidence="12">CRISPR-associated helicase Cas3</fullName>
    </submittedName>
</protein>
<dbReference type="HOGENOM" id="CLU_013924_1_0_11"/>
<dbReference type="eggNOG" id="COG1203">
    <property type="taxonomic scope" value="Bacteria"/>
</dbReference>
<evidence type="ECO:0000256" key="9">
    <source>
        <dbReference type="ARBA" id="ARBA00023118"/>
    </source>
</evidence>
<reference evidence="13" key="1">
    <citation type="submission" date="2009-09" db="EMBL/GenBank/DDBJ databases">
        <title>The complete genome of Nakamurella multipartita DSM 44233.</title>
        <authorList>
            <consortium name="US DOE Joint Genome Institute (JGI-PGF)"/>
            <person name="Lucas S."/>
            <person name="Copeland A."/>
            <person name="Lapidus A."/>
            <person name="Glavina del Rio T."/>
            <person name="Dalin E."/>
            <person name="Tice H."/>
            <person name="Bruce D."/>
            <person name="Goodwin L."/>
            <person name="Pitluck S."/>
            <person name="Kyrpides N."/>
            <person name="Mavromatis K."/>
            <person name="Ivanova N."/>
            <person name="Ovchinnikova G."/>
            <person name="Sims D."/>
            <person name="Meincke L."/>
            <person name="Brettin T."/>
            <person name="Detter J.C."/>
            <person name="Han C."/>
            <person name="Larimer F."/>
            <person name="Land M."/>
            <person name="Hauser L."/>
            <person name="Markowitz V."/>
            <person name="Cheng J.-F."/>
            <person name="Hugenholtz P."/>
            <person name="Woyke T."/>
            <person name="Wu D."/>
            <person name="Klenk H.-P."/>
            <person name="Eisen J.A."/>
        </authorList>
    </citation>
    <scope>NUCLEOTIDE SEQUENCE [LARGE SCALE GENOMIC DNA]</scope>
    <source>
        <strain evidence="13">ATCC 700099 / DSM 44233 / CIP 104796 / JCM 9543 / NBRC 105858 / Y-104</strain>
    </source>
</reference>
<dbReference type="InterPro" id="IPR006474">
    <property type="entry name" value="Helicase_Cas3_CRISPR-ass_core"/>
</dbReference>
<reference evidence="12 13" key="2">
    <citation type="journal article" date="2010" name="Stand. Genomic Sci.">
        <title>Complete genome sequence of Nakamurella multipartita type strain (Y-104).</title>
        <authorList>
            <person name="Tice H."/>
            <person name="Mayilraj S."/>
            <person name="Sims D."/>
            <person name="Lapidus A."/>
            <person name="Nolan M."/>
            <person name="Lucas S."/>
            <person name="Glavina Del Rio T."/>
            <person name="Copeland A."/>
            <person name="Cheng J.F."/>
            <person name="Meincke L."/>
            <person name="Bruce D."/>
            <person name="Goodwin L."/>
            <person name="Pitluck S."/>
            <person name="Ivanova N."/>
            <person name="Mavromatis K."/>
            <person name="Ovchinnikova G."/>
            <person name="Pati A."/>
            <person name="Chen A."/>
            <person name="Palaniappan K."/>
            <person name="Land M."/>
            <person name="Hauser L."/>
            <person name="Chang Y.J."/>
            <person name="Jeffries C.D."/>
            <person name="Detter J.C."/>
            <person name="Brettin T."/>
            <person name="Rohde M."/>
            <person name="Goker M."/>
            <person name="Bristow J."/>
            <person name="Eisen J.A."/>
            <person name="Markowitz V."/>
            <person name="Hugenholtz P."/>
            <person name="Kyrpides N.C."/>
            <person name="Klenk H.P."/>
            <person name="Chen F."/>
        </authorList>
    </citation>
    <scope>NUCLEOTIDE SEQUENCE [LARGE SCALE GENOMIC DNA]</scope>
    <source>
        <strain evidence="13">ATCC 700099 / DSM 44233 / CIP 104796 / JCM 9543 / NBRC 105858 / Y-104</strain>
    </source>
</reference>
<dbReference type="OrthoDB" id="9810236at2"/>
<gene>
    <name evidence="12" type="ordered locus">Namu_3055</name>
</gene>
<evidence type="ECO:0000256" key="1">
    <source>
        <dbReference type="ARBA" id="ARBA00006847"/>
    </source>
</evidence>
<evidence type="ECO:0000256" key="3">
    <source>
        <dbReference type="ARBA" id="ARBA00022722"/>
    </source>
</evidence>
<dbReference type="InterPro" id="IPR054712">
    <property type="entry name" value="Cas3-like_dom"/>
</dbReference>
<dbReference type="GO" id="GO:0051607">
    <property type="term" value="P:defense response to virus"/>
    <property type="evidence" value="ECO:0007669"/>
    <property type="project" value="UniProtKB-KW"/>
</dbReference>
<dbReference type="InterPro" id="IPR006483">
    <property type="entry name" value="CRISPR-assoc_Cas3_HD"/>
</dbReference>
<feature type="compositionally biased region" description="Low complexity" evidence="10">
    <location>
        <begin position="457"/>
        <end position="471"/>
    </location>
</feature>
<comment type="similarity">
    <text evidence="1">In the N-terminal section; belongs to the CRISPR-associated nuclease Cas3-HD family.</text>
</comment>
<dbReference type="InterPro" id="IPR014001">
    <property type="entry name" value="Helicase_ATP-bd"/>
</dbReference>
<keyword evidence="13" id="KW-1185">Reference proteome</keyword>
<dbReference type="InterPro" id="IPR027417">
    <property type="entry name" value="P-loop_NTPase"/>
</dbReference>
<dbReference type="CDD" id="cd17930">
    <property type="entry name" value="DEXHc_cas3"/>
    <property type="match status" value="1"/>
</dbReference>
<dbReference type="KEGG" id="nml:Namu_3055"/>
<dbReference type="Pfam" id="PF18019">
    <property type="entry name" value="Cas3_HD"/>
    <property type="match status" value="1"/>
</dbReference>
<feature type="domain" description="HD Cas3-type" evidence="11">
    <location>
        <begin position="1"/>
        <end position="192"/>
    </location>
</feature>
<dbReference type="EMBL" id="CP001737">
    <property type="protein sequence ID" value="ACV79391.1"/>
    <property type="molecule type" value="Genomic_DNA"/>
</dbReference>
<evidence type="ECO:0000256" key="5">
    <source>
        <dbReference type="ARBA" id="ARBA00022741"/>
    </source>
</evidence>
<dbReference type="InParanoid" id="C8XAY8"/>
<feature type="region of interest" description="Disordered" evidence="10">
    <location>
        <begin position="457"/>
        <end position="499"/>
    </location>
</feature>
<dbReference type="Pfam" id="PF18395">
    <property type="entry name" value="Cas3_C"/>
    <property type="match status" value="1"/>
</dbReference>
<dbReference type="SMART" id="SM00487">
    <property type="entry name" value="DEXDc"/>
    <property type="match status" value="1"/>
</dbReference>
<evidence type="ECO:0000313" key="13">
    <source>
        <dbReference type="Proteomes" id="UP000002218"/>
    </source>
</evidence>
<dbReference type="NCBIfam" id="TIGR01596">
    <property type="entry name" value="cas3_HD"/>
    <property type="match status" value="1"/>
</dbReference>
<evidence type="ECO:0000256" key="10">
    <source>
        <dbReference type="SAM" id="MobiDB-lite"/>
    </source>
</evidence>
<evidence type="ECO:0000313" key="12">
    <source>
        <dbReference type="EMBL" id="ACV79391.1"/>
    </source>
</evidence>
<evidence type="ECO:0000256" key="6">
    <source>
        <dbReference type="ARBA" id="ARBA00022801"/>
    </source>
</evidence>
<dbReference type="Pfam" id="PF22590">
    <property type="entry name" value="Cas3-like_C_2"/>
    <property type="match status" value="1"/>
</dbReference>
<dbReference type="Gene3D" id="1.10.3210.30">
    <property type="match status" value="1"/>
</dbReference>
<keyword evidence="4" id="KW-0479">Metal-binding</keyword>
<dbReference type="STRING" id="479431.Namu_3055"/>
<dbReference type="NCBIfam" id="TIGR01587">
    <property type="entry name" value="cas3_core"/>
    <property type="match status" value="1"/>
</dbReference>
<sequence>MPLWRHLSDTAEVAGLLWDRWMAPSVRRIIADGRPDDVARTVLVWLAGSHDLGKASPAFAAQVRPLTEPMRDAGLPFSPLVEHPPRTPHAQQSHRILRQWLESNGFDRDTADSWAIVPGGHHGVAPGRDDITHAGVAAQAGTGPWRGVQQELTDWVARNSGITAHLDSLRTAALAPTAQVVITAVVIVADWIASDTARFPCFDTRSTAERVRSGWRDVGLLPAWSADAGAVETLFGRRFGREARPAQEEAIRAAQAITGPGLMIIEAPMGEGKTEAALAAGEVLAERFGCGGLIFALPTMATSDAMVDRFTGWLRGAAQSAQPFFLAHSKAPLNPTFAAMRTLSPTTGDGGVDGCGAGVAVALEWLTGRKKGMLANFVIGTIDQVLYAALRGRHVALRHLALAGKVVVIDEVHAADVYMAVFLRDVLRWLGAYGVPVILLSATLPAARRQELLNAYSTGARPATPASPTARASRRRRPRALTSAGPPPPSCDEATASGEGLAGAGPLPYPLITIAGAGSMVQVAPAAAGLARTVRVEFASDDESELVDLVRAASQGGGVVGIIRNTVGRAQRSAAVLRAELGEEVVTLTHSRYLATDRMRRDRDLLAELGAPGQARRMPGPRIVVGTQVLEQSLDIDFDLLVTDLAPADLILQRMGRLHRHRRHAHERGLMTKPRCVVVGANWDADPVEPDRGSVAVYGLAALLRAAVVLRSDGSPGRDIELPADIPRLVDQAYAAEVEVPEAWCATFDDAEQKAQQESAGRTTGAEMFSIGKVPVLDLFGWSHANAGDAEGHDGRAKVRDGEDGLEVLVVQQRGDGWFVLPWLSDCGGAELPRDAAPEPRLARAVAQCSLRLPRQLSVWRIDQVIGELERQGRASWQQSPWVRGELVLPLSEDLTAELAGFRLRYSRRDGLVVEEAE</sequence>
<dbReference type="InterPro" id="IPR041372">
    <property type="entry name" value="Cas3_C"/>
</dbReference>
<keyword evidence="6" id="KW-0378">Hydrolase</keyword>
<keyword evidence="8" id="KW-0067">ATP-binding</keyword>
<dbReference type="InterPro" id="IPR038257">
    <property type="entry name" value="CRISPR-assoc_Cas3_HD_sf"/>
</dbReference>
<evidence type="ECO:0000256" key="2">
    <source>
        <dbReference type="ARBA" id="ARBA00009046"/>
    </source>
</evidence>
<dbReference type="AlphaFoldDB" id="C8XAY8"/>
<evidence type="ECO:0000259" key="11">
    <source>
        <dbReference type="PROSITE" id="PS51643"/>
    </source>
</evidence>
<keyword evidence="7" id="KW-0347">Helicase</keyword>
<dbReference type="GO" id="GO:0004386">
    <property type="term" value="F:helicase activity"/>
    <property type="evidence" value="ECO:0007669"/>
    <property type="project" value="UniProtKB-KW"/>
</dbReference>
<dbReference type="CDD" id="cd09641">
    <property type="entry name" value="Cas3''_I"/>
    <property type="match status" value="1"/>
</dbReference>
<dbReference type="PROSITE" id="PS51643">
    <property type="entry name" value="HD_CAS3"/>
    <property type="match status" value="1"/>
</dbReference>
<dbReference type="Proteomes" id="UP000002218">
    <property type="component" value="Chromosome"/>
</dbReference>
<dbReference type="GO" id="GO:0046872">
    <property type="term" value="F:metal ion binding"/>
    <property type="evidence" value="ECO:0007669"/>
    <property type="project" value="UniProtKB-KW"/>
</dbReference>
<evidence type="ECO:0000256" key="8">
    <source>
        <dbReference type="ARBA" id="ARBA00022840"/>
    </source>
</evidence>
<dbReference type="GO" id="GO:0005524">
    <property type="term" value="F:ATP binding"/>
    <property type="evidence" value="ECO:0007669"/>
    <property type="project" value="UniProtKB-KW"/>
</dbReference>
<evidence type="ECO:0000256" key="7">
    <source>
        <dbReference type="ARBA" id="ARBA00022806"/>
    </source>
</evidence>
<accession>C8XAY8</accession>
<dbReference type="SUPFAM" id="SSF52540">
    <property type="entry name" value="P-loop containing nucleoside triphosphate hydrolases"/>
    <property type="match status" value="1"/>
</dbReference>
<dbReference type="GO" id="GO:0016787">
    <property type="term" value="F:hydrolase activity"/>
    <property type="evidence" value="ECO:0007669"/>
    <property type="project" value="UniProtKB-KW"/>
</dbReference>
<organism evidence="12 13">
    <name type="scientific">Nakamurella multipartita (strain ATCC 700099 / DSM 44233 / CIP 104796 / JCM 9543 / NBRC 105858 / Y-104)</name>
    <name type="common">Microsphaera multipartita</name>
    <dbReference type="NCBI Taxonomy" id="479431"/>
    <lineage>
        <taxon>Bacteria</taxon>
        <taxon>Bacillati</taxon>
        <taxon>Actinomycetota</taxon>
        <taxon>Actinomycetes</taxon>
        <taxon>Nakamurellales</taxon>
        <taxon>Nakamurellaceae</taxon>
        <taxon>Nakamurella</taxon>
    </lineage>
</organism>